<evidence type="ECO:0000256" key="3">
    <source>
        <dbReference type="ARBA" id="ARBA00023015"/>
    </source>
</evidence>
<dbReference type="PROSITE" id="PS00676">
    <property type="entry name" value="SIGMA54_INTERACT_2"/>
    <property type="match status" value="1"/>
</dbReference>
<keyword evidence="5" id="KW-0804">Transcription</keyword>
<dbReference type="InterPro" id="IPR009057">
    <property type="entry name" value="Homeodomain-like_sf"/>
</dbReference>
<evidence type="ECO:0000259" key="7">
    <source>
        <dbReference type="PROSITE" id="PS50006"/>
    </source>
</evidence>
<dbReference type="InterPro" id="IPR002078">
    <property type="entry name" value="Sigma_54_int"/>
</dbReference>
<dbReference type="InterPro" id="IPR025943">
    <property type="entry name" value="Sigma_54_int_dom_ATP-bd_2"/>
</dbReference>
<dbReference type="SUPFAM" id="SSF49879">
    <property type="entry name" value="SMAD/FHA domain"/>
    <property type="match status" value="1"/>
</dbReference>
<dbReference type="PROSITE" id="PS00688">
    <property type="entry name" value="SIGMA54_INTERACT_3"/>
    <property type="match status" value="1"/>
</dbReference>
<dbReference type="CDD" id="cd00009">
    <property type="entry name" value="AAA"/>
    <property type="match status" value="1"/>
</dbReference>
<dbReference type="AlphaFoldDB" id="A0A410RYW5"/>
<dbReference type="EMBL" id="CP034669">
    <property type="protein sequence ID" value="QAT87073.1"/>
    <property type="molecule type" value="Genomic_DNA"/>
</dbReference>
<dbReference type="SUPFAM" id="SSF46689">
    <property type="entry name" value="Homeodomain-like"/>
    <property type="match status" value="1"/>
</dbReference>
<feature type="compositionally biased region" description="Basic and acidic residues" evidence="6">
    <location>
        <begin position="1"/>
        <end position="25"/>
    </location>
</feature>
<dbReference type="Gene3D" id="2.60.200.20">
    <property type="match status" value="1"/>
</dbReference>
<feature type="domain" description="Sigma-54 factor interaction" evidence="8">
    <location>
        <begin position="163"/>
        <end position="392"/>
    </location>
</feature>
<sequence length="471" mass="52067">MSVSDRTRVDGAPGESKDKGARPDEEAQEAALHVTLPYEQARRPGDLPTVRRFRLSVVEGPGVGAVWESTADTCSVGSHPLNDFAVEDSTVSRFHCEVRIGLKGPQVKDLDSLNGVIVDGVQVVEGILRSGSLLRLGRVVLRFDFSAESNRLPLSELTRFGTLVGTSVAMRGCFAMMERASARDVTVLLEGETGTGKSQAALAIHQASRRKDAAFLVVDCGAIPAHILESELFGHEKGSFTGAVNRRAGVFEEADGGTVFLDEIGELPPELQPKLLRVLENREIRRVGSNTYQPVDVRLIAATHRDLRAEVNAGRFRSDLFFRLAVLRIAMPSLRQRPEDLTMLVSGILASLGADPERTGALRTPEFLSRLRHAAWPGNVRELRNHLERCLVFEDALPLAEEDSRPEGSPLELDLSRPYAEQRRRVVDDFERRYLRALLEKHQGKVAQAAVTAGMDRVHFYRLLRRHGIKP</sequence>
<dbReference type="Proteomes" id="UP000288758">
    <property type="component" value="Chromosome"/>
</dbReference>
<dbReference type="SMART" id="SM00240">
    <property type="entry name" value="FHA"/>
    <property type="match status" value="1"/>
</dbReference>
<dbReference type="InterPro" id="IPR058031">
    <property type="entry name" value="AAA_lid_NorR"/>
</dbReference>
<keyword evidence="3" id="KW-0805">Transcription regulation</keyword>
<accession>A0A410RYW5</accession>
<dbReference type="SMART" id="SM00382">
    <property type="entry name" value="AAA"/>
    <property type="match status" value="1"/>
</dbReference>
<proteinExistence type="predicted"/>
<dbReference type="GO" id="GO:0003677">
    <property type="term" value="F:DNA binding"/>
    <property type="evidence" value="ECO:0007669"/>
    <property type="project" value="UniProtKB-KW"/>
</dbReference>
<organism evidence="9 10">
    <name type="scientific">Corallococcus coralloides</name>
    <name type="common">Myxococcus coralloides</name>
    <dbReference type="NCBI Taxonomy" id="184914"/>
    <lineage>
        <taxon>Bacteria</taxon>
        <taxon>Pseudomonadati</taxon>
        <taxon>Myxococcota</taxon>
        <taxon>Myxococcia</taxon>
        <taxon>Myxococcales</taxon>
        <taxon>Cystobacterineae</taxon>
        <taxon>Myxococcaceae</taxon>
        <taxon>Corallococcus</taxon>
    </lineage>
</organism>
<evidence type="ECO:0000256" key="2">
    <source>
        <dbReference type="ARBA" id="ARBA00022840"/>
    </source>
</evidence>
<dbReference type="InterPro" id="IPR008984">
    <property type="entry name" value="SMAD_FHA_dom_sf"/>
</dbReference>
<dbReference type="GO" id="GO:0006355">
    <property type="term" value="P:regulation of DNA-templated transcription"/>
    <property type="evidence" value="ECO:0007669"/>
    <property type="project" value="InterPro"/>
</dbReference>
<protein>
    <submittedName>
        <fullName evidence="9">Sigma-54 dependent transcription regulator</fullName>
    </submittedName>
</protein>
<evidence type="ECO:0000313" key="10">
    <source>
        <dbReference type="Proteomes" id="UP000288758"/>
    </source>
</evidence>
<dbReference type="Gene3D" id="1.10.10.60">
    <property type="entry name" value="Homeodomain-like"/>
    <property type="match status" value="1"/>
</dbReference>
<dbReference type="Gene3D" id="1.10.8.60">
    <property type="match status" value="1"/>
</dbReference>
<feature type="region of interest" description="Disordered" evidence="6">
    <location>
        <begin position="1"/>
        <end position="27"/>
    </location>
</feature>
<name>A0A410RYW5_CORCK</name>
<dbReference type="GO" id="GO:0005524">
    <property type="term" value="F:ATP binding"/>
    <property type="evidence" value="ECO:0007669"/>
    <property type="project" value="UniProtKB-KW"/>
</dbReference>
<dbReference type="RefSeq" id="WP_240672471.1">
    <property type="nucleotide sequence ID" value="NZ_CP034669.1"/>
</dbReference>
<evidence type="ECO:0000259" key="8">
    <source>
        <dbReference type="PROSITE" id="PS50045"/>
    </source>
</evidence>
<dbReference type="Pfam" id="PF00158">
    <property type="entry name" value="Sigma54_activat"/>
    <property type="match status" value="1"/>
</dbReference>
<evidence type="ECO:0000256" key="6">
    <source>
        <dbReference type="SAM" id="MobiDB-lite"/>
    </source>
</evidence>
<evidence type="ECO:0000256" key="4">
    <source>
        <dbReference type="ARBA" id="ARBA00023125"/>
    </source>
</evidence>
<dbReference type="InterPro" id="IPR027417">
    <property type="entry name" value="P-loop_NTPase"/>
</dbReference>
<dbReference type="InterPro" id="IPR003593">
    <property type="entry name" value="AAA+_ATPase"/>
</dbReference>
<evidence type="ECO:0000256" key="5">
    <source>
        <dbReference type="ARBA" id="ARBA00023163"/>
    </source>
</evidence>
<dbReference type="InterPro" id="IPR025944">
    <property type="entry name" value="Sigma_54_int_dom_CS"/>
</dbReference>
<dbReference type="InterPro" id="IPR000253">
    <property type="entry name" value="FHA_dom"/>
</dbReference>
<dbReference type="PROSITE" id="PS50006">
    <property type="entry name" value="FHA_DOMAIN"/>
    <property type="match status" value="1"/>
</dbReference>
<dbReference type="PANTHER" id="PTHR32071">
    <property type="entry name" value="TRANSCRIPTIONAL REGULATORY PROTEIN"/>
    <property type="match status" value="1"/>
</dbReference>
<dbReference type="FunFam" id="3.40.50.300:FF:000006">
    <property type="entry name" value="DNA-binding transcriptional regulator NtrC"/>
    <property type="match status" value="1"/>
</dbReference>
<dbReference type="CDD" id="cd00060">
    <property type="entry name" value="FHA"/>
    <property type="match status" value="1"/>
</dbReference>
<dbReference type="PROSITE" id="PS50045">
    <property type="entry name" value="SIGMA54_INTERACT_4"/>
    <property type="match status" value="1"/>
</dbReference>
<feature type="domain" description="FHA" evidence="7">
    <location>
        <begin position="74"/>
        <end position="123"/>
    </location>
</feature>
<dbReference type="Pfam" id="PF00498">
    <property type="entry name" value="FHA"/>
    <property type="match status" value="1"/>
</dbReference>
<dbReference type="Gene3D" id="3.40.50.300">
    <property type="entry name" value="P-loop containing nucleotide triphosphate hydrolases"/>
    <property type="match status" value="1"/>
</dbReference>
<dbReference type="PANTHER" id="PTHR32071:SF117">
    <property type="entry name" value="PTS-DEPENDENT DIHYDROXYACETONE KINASE OPERON REGULATORY PROTEIN-RELATED"/>
    <property type="match status" value="1"/>
</dbReference>
<evidence type="ECO:0000313" key="9">
    <source>
        <dbReference type="EMBL" id="QAT87073.1"/>
    </source>
</evidence>
<gene>
    <name evidence="9" type="primary">zraR8</name>
    <name evidence="9" type="ORF">EJ065_5540</name>
</gene>
<reference evidence="9 10" key="1">
    <citation type="submission" date="2018-12" db="EMBL/GenBank/DDBJ databases">
        <title>Complete Genome Sequence of the Corallopyronin A producing Myxobacterium Corallococcus coralloides B035.</title>
        <authorList>
            <person name="Bouhired S.M."/>
            <person name="Rupp O."/>
            <person name="Blom J."/>
            <person name="Schaeberle T.F."/>
            <person name="Kehraus S."/>
            <person name="Schiefer A."/>
            <person name="Pfarr K."/>
            <person name="Goesmann A."/>
            <person name="Hoerauf A."/>
            <person name="Koenig G.M."/>
        </authorList>
    </citation>
    <scope>NUCLEOTIDE SEQUENCE [LARGE SCALE GENOMIC DNA]</scope>
    <source>
        <strain evidence="9 10">B035</strain>
    </source>
</reference>
<dbReference type="Pfam" id="PF25601">
    <property type="entry name" value="AAA_lid_14"/>
    <property type="match status" value="1"/>
</dbReference>
<keyword evidence="2" id="KW-0067">ATP-binding</keyword>
<evidence type="ECO:0000256" key="1">
    <source>
        <dbReference type="ARBA" id="ARBA00022741"/>
    </source>
</evidence>
<keyword evidence="1" id="KW-0547">Nucleotide-binding</keyword>
<dbReference type="SUPFAM" id="SSF52540">
    <property type="entry name" value="P-loop containing nucleoside triphosphate hydrolases"/>
    <property type="match status" value="1"/>
</dbReference>
<keyword evidence="4" id="KW-0238">DNA-binding</keyword>